<gene>
    <name evidence="2" type="ORF">CFP56_032969</name>
</gene>
<feature type="transmembrane region" description="Helical" evidence="1">
    <location>
        <begin position="12"/>
        <end position="32"/>
    </location>
</feature>
<evidence type="ECO:0000313" key="2">
    <source>
        <dbReference type="EMBL" id="KAK7825601.1"/>
    </source>
</evidence>
<proteinExistence type="predicted"/>
<sequence>MKLNWFRNKQNHMLLKLVVPILLMDFAFRLVFFRSTTVSPILEQTPIAQKSVVPIPIPIPIPIQPNPNPNPKTVSPVLEETPIAQKSVGRFHV</sequence>
<comment type="caution">
    <text evidence="2">The sequence shown here is derived from an EMBL/GenBank/DDBJ whole genome shotgun (WGS) entry which is preliminary data.</text>
</comment>
<keyword evidence="1" id="KW-0812">Transmembrane</keyword>
<organism evidence="2 3">
    <name type="scientific">Quercus suber</name>
    <name type="common">Cork oak</name>
    <dbReference type="NCBI Taxonomy" id="58331"/>
    <lineage>
        <taxon>Eukaryota</taxon>
        <taxon>Viridiplantae</taxon>
        <taxon>Streptophyta</taxon>
        <taxon>Embryophyta</taxon>
        <taxon>Tracheophyta</taxon>
        <taxon>Spermatophyta</taxon>
        <taxon>Magnoliopsida</taxon>
        <taxon>eudicotyledons</taxon>
        <taxon>Gunneridae</taxon>
        <taxon>Pentapetalae</taxon>
        <taxon>rosids</taxon>
        <taxon>fabids</taxon>
        <taxon>Fagales</taxon>
        <taxon>Fagaceae</taxon>
        <taxon>Quercus</taxon>
    </lineage>
</organism>
<reference evidence="2 3" key="1">
    <citation type="journal article" date="2018" name="Sci. Data">
        <title>The draft genome sequence of cork oak.</title>
        <authorList>
            <person name="Ramos A.M."/>
            <person name="Usie A."/>
            <person name="Barbosa P."/>
            <person name="Barros P.M."/>
            <person name="Capote T."/>
            <person name="Chaves I."/>
            <person name="Simoes F."/>
            <person name="Abreu I."/>
            <person name="Carrasquinho I."/>
            <person name="Faro C."/>
            <person name="Guimaraes J.B."/>
            <person name="Mendonca D."/>
            <person name="Nobrega F."/>
            <person name="Rodrigues L."/>
            <person name="Saibo N.J.M."/>
            <person name="Varela M.C."/>
            <person name="Egas C."/>
            <person name="Matos J."/>
            <person name="Miguel C.M."/>
            <person name="Oliveira M.M."/>
            <person name="Ricardo C.P."/>
            <person name="Goncalves S."/>
        </authorList>
    </citation>
    <scope>NUCLEOTIDE SEQUENCE [LARGE SCALE GENOMIC DNA]</scope>
    <source>
        <strain evidence="3">cv. HL8</strain>
    </source>
</reference>
<dbReference type="Proteomes" id="UP000237347">
    <property type="component" value="Unassembled WGS sequence"/>
</dbReference>
<keyword evidence="1" id="KW-0472">Membrane</keyword>
<keyword evidence="3" id="KW-1185">Reference proteome</keyword>
<dbReference type="EMBL" id="PKMF04000570">
    <property type="protein sequence ID" value="KAK7825601.1"/>
    <property type="molecule type" value="Genomic_DNA"/>
</dbReference>
<protein>
    <submittedName>
        <fullName evidence="2">Uncharacterized protein</fullName>
    </submittedName>
</protein>
<name>A0AAW0JGV6_QUESU</name>
<accession>A0AAW0JGV6</accession>
<keyword evidence="1" id="KW-1133">Transmembrane helix</keyword>
<evidence type="ECO:0000313" key="3">
    <source>
        <dbReference type="Proteomes" id="UP000237347"/>
    </source>
</evidence>
<dbReference type="AlphaFoldDB" id="A0AAW0JGV6"/>
<evidence type="ECO:0000256" key="1">
    <source>
        <dbReference type="SAM" id="Phobius"/>
    </source>
</evidence>